<evidence type="ECO:0000313" key="2">
    <source>
        <dbReference type="EMBL" id="RDH81422.1"/>
    </source>
</evidence>
<sequence>MNNFKLPLLLALSLGTGNASADALGLYVGGGSWNHDANGTFGTLGDDVINVESDLSYSEESDIYYYAAFEHFIPLLPNLRIEGATLGHTGTATNLDFNGVTVTGDSSIDLDTTDAILYWRLLDNWVNFDFGLNIRKLDGEFTIDTETVSVSETVPMLYLAAQFDLPFSGFSVGADINTISLSDVTYQDVRLRAIYEMGIIGFEAGYKTTTLELDDVSNVDADLEFKGIMIGAFLHF</sequence>
<feature type="chain" id="PRO_5016786034" description="TIGR04219 family outer membrane beta-barrel protein" evidence="1">
    <location>
        <begin position="22"/>
        <end position="236"/>
    </location>
</feature>
<dbReference type="AlphaFoldDB" id="A0A370D935"/>
<dbReference type="EMBL" id="QFXC01000013">
    <property type="protein sequence ID" value="RDH81422.1"/>
    <property type="molecule type" value="Genomic_DNA"/>
</dbReference>
<organism evidence="2 3">
    <name type="scientific">endosymbiont of Galathealinum brachiosum</name>
    <dbReference type="NCBI Taxonomy" id="2200906"/>
    <lineage>
        <taxon>Bacteria</taxon>
        <taxon>Pseudomonadati</taxon>
        <taxon>Pseudomonadota</taxon>
        <taxon>Gammaproteobacteria</taxon>
        <taxon>sulfur-oxidizing symbionts</taxon>
    </lineage>
</organism>
<comment type="caution">
    <text evidence="2">The sequence shown here is derived from an EMBL/GenBank/DDBJ whole genome shotgun (WGS) entry which is preliminary data.</text>
</comment>
<dbReference type="InterPro" id="IPR026387">
    <property type="entry name" value="OMP_w_GlyGly"/>
</dbReference>
<name>A0A370D935_9GAMM</name>
<keyword evidence="1" id="KW-0732">Signal</keyword>
<feature type="signal peptide" evidence="1">
    <location>
        <begin position="1"/>
        <end position="21"/>
    </location>
</feature>
<reference evidence="2 3" key="1">
    <citation type="journal article" date="2018" name="ISME J.">
        <title>Endosymbiont genomes yield clues of tubeworm success.</title>
        <authorList>
            <person name="Li Y."/>
            <person name="Liles M.R."/>
            <person name="Halanych K.M."/>
        </authorList>
    </citation>
    <scope>NUCLEOTIDE SEQUENCE [LARGE SCALE GENOMIC DNA]</scope>
    <source>
        <strain evidence="2">A1464</strain>
    </source>
</reference>
<evidence type="ECO:0000313" key="3">
    <source>
        <dbReference type="Proteomes" id="UP000254266"/>
    </source>
</evidence>
<evidence type="ECO:0008006" key="4">
    <source>
        <dbReference type="Google" id="ProtNLM"/>
    </source>
</evidence>
<dbReference type="Proteomes" id="UP000254266">
    <property type="component" value="Unassembled WGS sequence"/>
</dbReference>
<protein>
    <recommendedName>
        <fullName evidence="4">TIGR04219 family outer membrane beta-barrel protein</fullName>
    </recommendedName>
</protein>
<dbReference type="NCBIfam" id="TIGR04219">
    <property type="entry name" value="OMP_w_GlyGly"/>
    <property type="match status" value="1"/>
</dbReference>
<evidence type="ECO:0000256" key="1">
    <source>
        <dbReference type="SAM" id="SignalP"/>
    </source>
</evidence>
<keyword evidence="3" id="KW-1185">Reference proteome</keyword>
<accession>A0A370D935</accession>
<proteinExistence type="predicted"/>
<gene>
    <name evidence="2" type="ORF">DIZ80_15150</name>
</gene>